<sequence>MTQYLAGEGVSAKRRSPLSSRPGSGLYDPFRRLHLTQSEGEVQDGRYAPTRVRRRVVDSKLSKYSAIVFYEAHERTVSTDELYGLLEKNCRERPDMRLIVYPRRREVLHLLLRVPDPLHPSPYLPRRSPFTNDPESVYLDSALITVSPLGAWRRHPAIPRRPGRYRHRRRNPLLTHEGPRLMIPELIVLSVYSALPSEMQSQIFEPAPPGSRKVVIATNIAEDE</sequence>
<organism evidence="2 3">
    <name type="scientific">Blyttiomyces helicus</name>
    <dbReference type="NCBI Taxonomy" id="388810"/>
    <lineage>
        <taxon>Eukaryota</taxon>
        <taxon>Fungi</taxon>
        <taxon>Fungi incertae sedis</taxon>
        <taxon>Chytridiomycota</taxon>
        <taxon>Chytridiomycota incertae sedis</taxon>
        <taxon>Chytridiomycetes</taxon>
        <taxon>Chytridiomycetes incertae sedis</taxon>
        <taxon>Blyttiomyces</taxon>
    </lineage>
</organism>
<dbReference type="Gene3D" id="3.40.50.300">
    <property type="entry name" value="P-loop containing nucleotide triphosphate hydrolases"/>
    <property type="match status" value="2"/>
</dbReference>
<dbReference type="GO" id="GO:0003724">
    <property type="term" value="F:RNA helicase activity"/>
    <property type="evidence" value="ECO:0007669"/>
    <property type="project" value="TreeGrafter"/>
</dbReference>
<dbReference type="Proteomes" id="UP000269721">
    <property type="component" value="Unassembled WGS sequence"/>
</dbReference>
<dbReference type="PANTHER" id="PTHR18934:SF85">
    <property type="entry name" value="ATP-DEPENDENT RNA HELICASE DHX8"/>
    <property type="match status" value="1"/>
</dbReference>
<dbReference type="PANTHER" id="PTHR18934">
    <property type="entry name" value="ATP-DEPENDENT RNA HELICASE"/>
    <property type="match status" value="1"/>
</dbReference>
<reference evidence="3" key="1">
    <citation type="journal article" date="2018" name="Nat. Microbiol.">
        <title>Leveraging single-cell genomics to expand the fungal tree of life.</title>
        <authorList>
            <person name="Ahrendt S.R."/>
            <person name="Quandt C.A."/>
            <person name="Ciobanu D."/>
            <person name="Clum A."/>
            <person name="Salamov A."/>
            <person name="Andreopoulos B."/>
            <person name="Cheng J.F."/>
            <person name="Woyke T."/>
            <person name="Pelin A."/>
            <person name="Henrissat B."/>
            <person name="Reynolds N.K."/>
            <person name="Benny G.L."/>
            <person name="Smith M.E."/>
            <person name="James T.Y."/>
            <person name="Grigoriev I.V."/>
        </authorList>
    </citation>
    <scope>NUCLEOTIDE SEQUENCE [LARGE SCALE GENOMIC DNA]</scope>
</reference>
<evidence type="ECO:0008006" key="4">
    <source>
        <dbReference type="Google" id="ProtNLM"/>
    </source>
</evidence>
<dbReference type="GO" id="GO:0000390">
    <property type="term" value="P:spliceosomal complex disassembly"/>
    <property type="evidence" value="ECO:0007669"/>
    <property type="project" value="TreeGrafter"/>
</dbReference>
<feature type="compositionally biased region" description="Low complexity" evidence="1">
    <location>
        <begin position="17"/>
        <end position="26"/>
    </location>
</feature>
<proteinExistence type="predicted"/>
<feature type="region of interest" description="Disordered" evidence="1">
    <location>
        <begin position="1"/>
        <end position="26"/>
    </location>
</feature>
<dbReference type="InterPro" id="IPR027417">
    <property type="entry name" value="P-loop_NTPase"/>
</dbReference>
<protein>
    <recommendedName>
        <fullName evidence="4">Helicase C-terminal domain-containing protein</fullName>
    </recommendedName>
</protein>
<gene>
    <name evidence="2" type="ORF">BDK51DRAFT_41236</name>
</gene>
<evidence type="ECO:0000313" key="3">
    <source>
        <dbReference type="Proteomes" id="UP000269721"/>
    </source>
</evidence>
<accession>A0A4P9W686</accession>
<keyword evidence="3" id="KW-1185">Reference proteome</keyword>
<dbReference type="AlphaFoldDB" id="A0A4P9W686"/>
<dbReference type="SUPFAM" id="SSF52540">
    <property type="entry name" value="P-loop containing nucleoside triphosphate hydrolases"/>
    <property type="match status" value="1"/>
</dbReference>
<dbReference type="GO" id="GO:0071013">
    <property type="term" value="C:catalytic step 2 spliceosome"/>
    <property type="evidence" value="ECO:0007669"/>
    <property type="project" value="TreeGrafter"/>
</dbReference>
<dbReference type="EMBL" id="KZ997843">
    <property type="protein sequence ID" value="RKO86873.1"/>
    <property type="molecule type" value="Genomic_DNA"/>
</dbReference>
<dbReference type="GO" id="GO:0003723">
    <property type="term" value="F:RNA binding"/>
    <property type="evidence" value="ECO:0007669"/>
    <property type="project" value="TreeGrafter"/>
</dbReference>
<name>A0A4P9W686_9FUNG</name>
<evidence type="ECO:0000256" key="1">
    <source>
        <dbReference type="SAM" id="MobiDB-lite"/>
    </source>
</evidence>
<evidence type="ECO:0000313" key="2">
    <source>
        <dbReference type="EMBL" id="RKO86873.1"/>
    </source>
</evidence>
<dbReference type="OrthoDB" id="5600252at2759"/>